<feature type="transmembrane region" description="Helical" evidence="6">
    <location>
        <begin position="20"/>
        <end position="42"/>
    </location>
</feature>
<dbReference type="EMBL" id="CP046401">
    <property type="protein sequence ID" value="QGY47278.1"/>
    <property type="molecule type" value="Genomic_DNA"/>
</dbReference>
<evidence type="ECO:0000256" key="1">
    <source>
        <dbReference type="ARBA" id="ARBA00004651"/>
    </source>
</evidence>
<protein>
    <submittedName>
        <fullName evidence="9">FtsX-like permease family protein</fullName>
    </submittedName>
</protein>
<feature type="transmembrane region" description="Helical" evidence="6">
    <location>
        <begin position="715"/>
        <end position="741"/>
    </location>
</feature>
<evidence type="ECO:0000256" key="3">
    <source>
        <dbReference type="ARBA" id="ARBA00022692"/>
    </source>
</evidence>
<organism evidence="9 10">
    <name type="scientific">Maribellus comscasis</name>
    <dbReference type="NCBI Taxonomy" id="2681766"/>
    <lineage>
        <taxon>Bacteria</taxon>
        <taxon>Pseudomonadati</taxon>
        <taxon>Bacteroidota</taxon>
        <taxon>Bacteroidia</taxon>
        <taxon>Marinilabiliales</taxon>
        <taxon>Prolixibacteraceae</taxon>
        <taxon>Maribellus</taxon>
    </lineage>
</organism>
<feature type="transmembrane region" description="Helical" evidence="6">
    <location>
        <begin position="370"/>
        <end position="393"/>
    </location>
</feature>
<feature type="transmembrane region" description="Helical" evidence="6">
    <location>
        <begin position="414"/>
        <end position="438"/>
    </location>
</feature>
<reference evidence="9 10" key="1">
    <citation type="submission" date="2019-11" db="EMBL/GenBank/DDBJ databases">
        <authorList>
            <person name="Zheng R.K."/>
            <person name="Sun C.M."/>
        </authorList>
    </citation>
    <scope>NUCLEOTIDE SEQUENCE [LARGE SCALE GENOMIC DNA]</scope>
    <source>
        <strain evidence="9 10">WC007</strain>
    </source>
</reference>
<gene>
    <name evidence="9" type="ORF">GM418_27515</name>
</gene>
<evidence type="ECO:0000256" key="5">
    <source>
        <dbReference type="ARBA" id="ARBA00023136"/>
    </source>
</evidence>
<proteinExistence type="predicted"/>
<dbReference type="InterPro" id="IPR003838">
    <property type="entry name" value="ABC3_permease_C"/>
</dbReference>
<evidence type="ECO:0000259" key="7">
    <source>
        <dbReference type="Pfam" id="PF02687"/>
    </source>
</evidence>
<keyword evidence="5 6" id="KW-0472">Membrane</keyword>
<dbReference type="GO" id="GO:0005886">
    <property type="term" value="C:plasma membrane"/>
    <property type="evidence" value="ECO:0007669"/>
    <property type="project" value="UniProtKB-SubCell"/>
</dbReference>
<feature type="transmembrane region" description="Helical" evidence="6">
    <location>
        <begin position="327"/>
        <end position="350"/>
    </location>
</feature>
<feature type="domain" description="MacB-like periplasmic core" evidence="8">
    <location>
        <begin position="20"/>
        <end position="234"/>
    </location>
</feature>
<feature type="transmembrane region" description="Helical" evidence="6">
    <location>
        <begin position="670"/>
        <end position="694"/>
    </location>
</feature>
<name>A0A6I6K1F6_9BACT</name>
<evidence type="ECO:0000256" key="2">
    <source>
        <dbReference type="ARBA" id="ARBA00022475"/>
    </source>
</evidence>
<dbReference type="AlphaFoldDB" id="A0A6I6K1F6"/>
<keyword evidence="3 6" id="KW-0812">Transmembrane</keyword>
<dbReference type="InterPro" id="IPR025857">
    <property type="entry name" value="MacB_PCD"/>
</dbReference>
<evidence type="ECO:0000256" key="6">
    <source>
        <dbReference type="SAM" id="Phobius"/>
    </source>
</evidence>
<feature type="domain" description="ABC3 transporter permease C-terminal" evidence="7">
    <location>
        <begin position="673"/>
        <end position="786"/>
    </location>
</feature>
<feature type="transmembrane region" description="Helical" evidence="6">
    <location>
        <begin position="275"/>
        <end position="296"/>
    </location>
</feature>
<dbReference type="RefSeq" id="WP_158870991.1">
    <property type="nucleotide sequence ID" value="NZ_CP046401.1"/>
</dbReference>
<dbReference type="PANTHER" id="PTHR30572">
    <property type="entry name" value="MEMBRANE COMPONENT OF TRANSPORTER-RELATED"/>
    <property type="match status" value="1"/>
</dbReference>
<evidence type="ECO:0000256" key="4">
    <source>
        <dbReference type="ARBA" id="ARBA00022989"/>
    </source>
</evidence>
<accession>A0A6I6K1F6</accession>
<dbReference type="InterPro" id="IPR050250">
    <property type="entry name" value="Macrolide_Exporter_MacB"/>
</dbReference>
<dbReference type="Pfam" id="PF12704">
    <property type="entry name" value="MacB_PCD"/>
    <property type="match status" value="2"/>
</dbReference>
<evidence type="ECO:0000313" key="10">
    <source>
        <dbReference type="Proteomes" id="UP000428260"/>
    </source>
</evidence>
<feature type="transmembrane region" description="Helical" evidence="6">
    <location>
        <begin position="753"/>
        <end position="774"/>
    </location>
</feature>
<comment type="subcellular location">
    <subcellularLocation>
        <location evidence="1">Cell membrane</location>
        <topology evidence="1">Multi-pass membrane protein</topology>
    </subcellularLocation>
</comment>
<keyword evidence="4 6" id="KW-1133">Transmembrane helix</keyword>
<feature type="domain" description="MacB-like periplasmic core" evidence="8">
    <location>
        <begin position="425"/>
        <end position="627"/>
    </location>
</feature>
<dbReference type="Pfam" id="PF02687">
    <property type="entry name" value="FtsX"/>
    <property type="match status" value="2"/>
</dbReference>
<dbReference type="PANTHER" id="PTHR30572:SF18">
    <property type="entry name" value="ABC-TYPE MACROLIDE FAMILY EXPORT SYSTEM PERMEASE COMPONENT 2"/>
    <property type="match status" value="1"/>
</dbReference>
<dbReference type="Proteomes" id="UP000428260">
    <property type="component" value="Chromosome"/>
</dbReference>
<evidence type="ECO:0000313" key="9">
    <source>
        <dbReference type="EMBL" id="QGY47278.1"/>
    </source>
</evidence>
<keyword evidence="2" id="KW-1003">Cell membrane</keyword>
<evidence type="ECO:0000259" key="8">
    <source>
        <dbReference type="Pfam" id="PF12704"/>
    </source>
</evidence>
<sequence length="793" mass="88499">MMNIFKHLKHSFKKEGGYGLLNIAGLSIGMAMSLLIILYLQYHLSFDNHIPEKEKIYRVVEKDRNNGSLSFGTPLPLAQAIRDDYPGVGEIAALSSYSYPVTSGETKFSIRAAVADANIFDVLGTKFLVGSETVLSEPGSSVLTRACAQKLFGQENPMGKMFTVENYGGEKIFTVEGIIQNPAVNSDFDFEMYLPWESMNQANWQELWWWGGYHILAKMKNTGQEEDMEQKINTILERHKAPYIDGRYDFQLIPLKGSHFRTDIENPISTPVSFVLIWVLGVIAGFIIVIACINFVNLSISQTEKNVKETGIYKVLGASHRSLATEFLIVTFFKTVVAMGIALLLTRLLIPPFQKLALMKGYDLFSNPSVWFILLGIILISGLLSGLYPAMVISRPRPVELLSGKKGYNPSGNVFRKSLVVAQLSIATMLIIASLFVFKQISFMKNHDLGFNKNGLIAVNISQLNGETNNIKEKAPILEQEIQKRGIQNGIKGIAATEAIPGTVYKNGFTVFNPENFNSYTTISVGIDENYAGVMEQPVVEGRNFSKELASDAEGILINETLKKKLGWKSIENKQMAIFSKDYKVPVIGVLKDVNINSLAQAIPPMIYRYKKNAYPEYMVFRVKPGYEAKALPIIKSEWGEISGGKPFELFTVADKFDAMYGGEERLSKIIAAFCLVAVLLSCFGLFSHIAFSVQRRTKEVGIRKVNGASISEVLALLNIDFVKWLIIAFIIATPIAYYAMNKWLENFAFKTSLSWWIFALAGLLALGIALLTVSWQSWRAATRNPVEALRYE</sequence>
<feature type="domain" description="ABC3 transporter permease C-terminal" evidence="7">
    <location>
        <begin position="282"/>
        <end position="395"/>
    </location>
</feature>
<dbReference type="KEGG" id="mcos:GM418_27515"/>
<keyword evidence="10" id="KW-1185">Reference proteome</keyword>
<dbReference type="GO" id="GO:0022857">
    <property type="term" value="F:transmembrane transporter activity"/>
    <property type="evidence" value="ECO:0007669"/>
    <property type="project" value="TreeGrafter"/>
</dbReference>